<dbReference type="SUPFAM" id="SSF53474">
    <property type="entry name" value="alpha/beta-Hydrolases"/>
    <property type="match status" value="1"/>
</dbReference>
<protein>
    <submittedName>
        <fullName evidence="2">Alpha/Beta hydrolase protein</fullName>
    </submittedName>
</protein>
<comment type="caution">
    <text evidence="2">The sequence shown here is derived from an EMBL/GenBank/DDBJ whole genome shotgun (WGS) entry which is preliminary data.</text>
</comment>
<gene>
    <name evidence="2" type="ORF">JVT61DRAFT_2773</name>
</gene>
<dbReference type="OrthoDB" id="19657at2759"/>
<dbReference type="Proteomes" id="UP000683000">
    <property type="component" value="Unassembled WGS sequence"/>
</dbReference>
<evidence type="ECO:0000313" key="2">
    <source>
        <dbReference type="EMBL" id="KAG6375905.1"/>
    </source>
</evidence>
<dbReference type="Gene3D" id="3.40.50.1820">
    <property type="entry name" value="alpha/beta hydrolase"/>
    <property type="match status" value="1"/>
</dbReference>
<dbReference type="PANTHER" id="PTHR43433:SF5">
    <property type="entry name" value="AB HYDROLASE-1 DOMAIN-CONTAINING PROTEIN"/>
    <property type="match status" value="1"/>
</dbReference>
<keyword evidence="2" id="KW-0378">Hydrolase</keyword>
<dbReference type="PANTHER" id="PTHR43433">
    <property type="entry name" value="HYDROLASE, ALPHA/BETA FOLD FAMILY PROTEIN"/>
    <property type="match status" value="1"/>
</dbReference>
<dbReference type="EMBL" id="JAGFBS010000013">
    <property type="protein sequence ID" value="KAG6375905.1"/>
    <property type="molecule type" value="Genomic_DNA"/>
</dbReference>
<dbReference type="AlphaFoldDB" id="A0A8I3AAZ5"/>
<reference evidence="2" key="1">
    <citation type="submission" date="2021-03" db="EMBL/GenBank/DDBJ databases">
        <title>Evolutionary innovations through gain and loss of genes in the ectomycorrhizal Boletales.</title>
        <authorList>
            <person name="Wu G."/>
            <person name="Miyauchi S."/>
            <person name="Morin E."/>
            <person name="Yang Z.-L."/>
            <person name="Xu J."/>
            <person name="Martin F.M."/>
        </authorList>
    </citation>
    <scope>NUCLEOTIDE SEQUENCE</scope>
    <source>
        <strain evidence="2">BR01</strain>
    </source>
</reference>
<proteinExistence type="predicted"/>
<evidence type="ECO:0000259" key="1">
    <source>
        <dbReference type="Pfam" id="PF00561"/>
    </source>
</evidence>
<dbReference type="InterPro" id="IPR000073">
    <property type="entry name" value="AB_hydrolase_1"/>
</dbReference>
<dbReference type="GO" id="GO:0016787">
    <property type="term" value="F:hydrolase activity"/>
    <property type="evidence" value="ECO:0007669"/>
    <property type="project" value="UniProtKB-KW"/>
</dbReference>
<dbReference type="InterPro" id="IPR029058">
    <property type="entry name" value="AB_hydrolase_fold"/>
</dbReference>
<evidence type="ECO:0000313" key="3">
    <source>
        <dbReference type="Proteomes" id="UP000683000"/>
    </source>
</evidence>
<accession>A0A8I3AAZ5</accession>
<keyword evidence="3" id="KW-1185">Reference proteome</keyword>
<sequence length="343" mass="38372">MTTTMANLGDQEVALEFQSIFDPQTCTRRGMCPVTQIRHLREPFESHSLYFEVHGSGPQKIIFIMGLNNSSFAWLSQVEHFSRLEQYTTLVFDNRGVGMSGSPRGPYSTSGMAEDILCLLDYLQWTEDHSLHVVGISLGGMIAQELAYRIPNRIMSLSLISTRAGGNPWANIPSSTRFMLSLTLEPRLLTISDPEKKLPIFEDMMLPNEWLDSLAEDDPEGRTNREVERERFRRRVQLTKPQTLMGALGQMAAGITHSMSPERLAKVSASVPKVLILSAAEDTVIPAAEGANLKRHMPEAEFQCWEKTGHAICAQHRKRCNQMLENVFEQGKEAAGKHAGSPE</sequence>
<feature type="domain" description="AB hydrolase-1" evidence="1">
    <location>
        <begin position="61"/>
        <end position="314"/>
    </location>
</feature>
<name>A0A8I3AAZ5_9AGAM</name>
<dbReference type="Pfam" id="PF00561">
    <property type="entry name" value="Abhydrolase_1"/>
    <property type="match status" value="1"/>
</dbReference>
<organism evidence="2 3">
    <name type="scientific">Boletus reticuloceps</name>
    <dbReference type="NCBI Taxonomy" id="495285"/>
    <lineage>
        <taxon>Eukaryota</taxon>
        <taxon>Fungi</taxon>
        <taxon>Dikarya</taxon>
        <taxon>Basidiomycota</taxon>
        <taxon>Agaricomycotina</taxon>
        <taxon>Agaricomycetes</taxon>
        <taxon>Agaricomycetidae</taxon>
        <taxon>Boletales</taxon>
        <taxon>Boletineae</taxon>
        <taxon>Boletaceae</taxon>
        <taxon>Boletoideae</taxon>
        <taxon>Boletus</taxon>
    </lineage>
</organism>
<dbReference type="InterPro" id="IPR050471">
    <property type="entry name" value="AB_hydrolase"/>
</dbReference>